<dbReference type="EMBL" id="JABUKG010000021">
    <property type="protein sequence ID" value="MBY6322475.1"/>
    <property type="molecule type" value="Genomic_DNA"/>
</dbReference>
<gene>
    <name evidence="1" type="ORF">HQ605_16745</name>
</gene>
<name>A0ABS7NWP7_9NOCA</name>
<evidence type="ECO:0000313" key="1">
    <source>
        <dbReference type="EMBL" id="MBY6322475.1"/>
    </source>
</evidence>
<dbReference type="Proteomes" id="UP001520140">
    <property type="component" value="Unassembled WGS sequence"/>
</dbReference>
<dbReference type="RefSeq" id="WP_157889573.1">
    <property type="nucleotide sequence ID" value="NZ_JABUKE010000021.1"/>
</dbReference>
<accession>A0ABS7NWP7</accession>
<proteinExistence type="predicted"/>
<sequence length="384" mass="41949">MIPLRRPRRPMIATVEQRDAHGTAVRLDTGRGHFTAETSASVPIDTGVAPWVPATYALAMRVADSLELRAGTGVTGHVDREQRAGAAAAGAMFASWFPEVDAVPMEAGLAGNDIVRVPRDGRGVGCFFSLGVDSFHAVRKHRDEITHLIFVLGMDLDEHDGSAAALATERARAAATELGKELIVVRTTVRRVSDPLRVPWPRLYFGPALAHVALCLAPTLSAVIVPSSPPITSRHGSHPYVDPLWSSSRVRIVHDDDDAWRPTKIAEIADWAPAMRFLRVCYQEQAETYNCERCFKCVSTALCIRVAGGSSAALSPDVSPETIRAMPLAPEHTDRVEWIRDRLREQGDDPSVLAALDDAIAGAHRRSRLQGIAERVNEEIYLRL</sequence>
<organism evidence="1 2">
    <name type="scientific">Rhodococcoides kroppenstedtii</name>
    <dbReference type="NCBI Taxonomy" id="293050"/>
    <lineage>
        <taxon>Bacteria</taxon>
        <taxon>Bacillati</taxon>
        <taxon>Actinomycetota</taxon>
        <taxon>Actinomycetes</taxon>
        <taxon>Mycobacteriales</taxon>
        <taxon>Nocardiaceae</taxon>
        <taxon>Rhodococcoides</taxon>
    </lineage>
</organism>
<protein>
    <submittedName>
        <fullName evidence="1">Uncharacterized protein</fullName>
    </submittedName>
</protein>
<keyword evidence="2" id="KW-1185">Reference proteome</keyword>
<reference evidence="1 2" key="1">
    <citation type="submission" date="2020-06" db="EMBL/GenBank/DDBJ databases">
        <title>Taxonomy, biology and ecology of Rhodococcus bacteria occurring in California pistachio and other woody hosts as revealed by genome sequence analyses.</title>
        <authorList>
            <person name="Gai Y."/>
            <person name="Riely B."/>
        </authorList>
    </citation>
    <scope>NUCLEOTIDE SEQUENCE [LARGE SCALE GENOMIC DNA]</scope>
    <source>
        <strain evidence="1 2">BP-284</strain>
    </source>
</reference>
<comment type="caution">
    <text evidence="1">The sequence shown here is derived from an EMBL/GenBank/DDBJ whole genome shotgun (WGS) entry which is preliminary data.</text>
</comment>
<evidence type="ECO:0000313" key="2">
    <source>
        <dbReference type="Proteomes" id="UP001520140"/>
    </source>
</evidence>